<dbReference type="GO" id="GO:0005886">
    <property type="term" value="C:plasma membrane"/>
    <property type="evidence" value="ECO:0007669"/>
    <property type="project" value="UniProtKB-SubCell"/>
</dbReference>
<gene>
    <name evidence="9" type="ORF">MCOL2_17737</name>
</gene>
<keyword evidence="6 8" id="KW-1133">Transmembrane helix</keyword>
<dbReference type="PATRIC" id="fig|1265822.4.peg.3605"/>
<evidence type="ECO:0000256" key="1">
    <source>
        <dbReference type="ARBA" id="ARBA00004651"/>
    </source>
</evidence>
<evidence type="ECO:0000313" key="10">
    <source>
        <dbReference type="Proteomes" id="UP000019241"/>
    </source>
</evidence>
<reference evidence="9 10" key="1">
    <citation type="submission" date="2012-12" db="EMBL/GenBank/DDBJ databases">
        <title>Novel taxa of Listeriaceae from agricultural environments in the United States.</title>
        <authorList>
            <person name="den Bakker H.C."/>
            <person name="Allred A."/>
            <person name="Warchocki S."/>
            <person name="Wright E.M."/>
            <person name="Burrell A."/>
            <person name="Nightingale K.K."/>
            <person name="Kephart D."/>
            <person name="Wiedmann M."/>
        </authorList>
    </citation>
    <scope>NUCLEOTIDE SEQUENCE [LARGE SCALE GENOMIC DNA]</scope>
    <source>
        <strain evidence="9 10">FSL S10-1203</strain>
    </source>
</reference>
<feature type="non-terminal residue" evidence="9">
    <location>
        <position position="1"/>
    </location>
</feature>
<feature type="transmembrane region" description="Helical" evidence="8">
    <location>
        <begin position="63"/>
        <end position="84"/>
    </location>
</feature>
<dbReference type="Pfam" id="PF03023">
    <property type="entry name" value="MurJ"/>
    <property type="match status" value="1"/>
</dbReference>
<accession>W7DFB8</accession>
<feature type="transmembrane region" description="Helical" evidence="8">
    <location>
        <begin position="105"/>
        <end position="129"/>
    </location>
</feature>
<evidence type="ECO:0000256" key="5">
    <source>
        <dbReference type="ARBA" id="ARBA00022984"/>
    </source>
</evidence>
<comment type="caution">
    <text evidence="9">The sequence shown here is derived from an EMBL/GenBank/DDBJ whole genome shotgun (WGS) entry which is preliminary data.</text>
</comment>
<sequence>FLTGNGRFVFSFAFRSAEYRRLVRLTTPSLLGAIIYQVTILLPGMLGSYFGTGYISMMTYANQMISIFQVLLITNLMSMVYPNLSRSFSHSVEVGRVKFVQYLKLFFMIVMPVVALMIVIGHEVIAILFERGNFDSTSSHQVFYFSPISATGATA</sequence>
<organism evidence="9 10">
    <name type="scientific">Listeria fleischmannii FSL S10-1203</name>
    <dbReference type="NCBI Taxonomy" id="1265822"/>
    <lineage>
        <taxon>Bacteria</taxon>
        <taxon>Bacillati</taxon>
        <taxon>Bacillota</taxon>
        <taxon>Bacilli</taxon>
        <taxon>Bacillales</taxon>
        <taxon>Listeriaceae</taxon>
        <taxon>Listeria</taxon>
    </lineage>
</organism>
<dbReference type="EMBL" id="AODM01000063">
    <property type="protein sequence ID" value="EUJ47843.1"/>
    <property type="molecule type" value="Genomic_DNA"/>
</dbReference>
<dbReference type="PANTHER" id="PTHR47019:SF1">
    <property type="entry name" value="LIPID II FLIPPASE MURJ"/>
    <property type="match status" value="1"/>
</dbReference>
<keyword evidence="5" id="KW-0573">Peptidoglycan synthesis</keyword>
<keyword evidence="3 8" id="KW-0812">Transmembrane</keyword>
<dbReference type="AlphaFoldDB" id="W7DFB8"/>
<evidence type="ECO:0000256" key="8">
    <source>
        <dbReference type="SAM" id="Phobius"/>
    </source>
</evidence>
<evidence type="ECO:0000313" key="9">
    <source>
        <dbReference type="EMBL" id="EUJ47843.1"/>
    </source>
</evidence>
<evidence type="ECO:0000256" key="2">
    <source>
        <dbReference type="ARBA" id="ARBA00022475"/>
    </source>
</evidence>
<evidence type="ECO:0000256" key="3">
    <source>
        <dbReference type="ARBA" id="ARBA00022692"/>
    </source>
</evidence>
<dbReference type="GO" id="GO:0008360">
    <property type="term" value="P:regulation of cell shape"/>
    <property type="evidence" value="ECO:0007669"/>
    <property type="project" value="UniProtKB-KW"/>
</dbReference>
<dbReference type="GO" id="GO:0009252">
    <property type="term" value="P:peptidoglycan biosynthetic process"/>
    <property type="evidence" value="ECO:0007669"/>
    <property type="project" value="UniProtKB-KW"/>
</dbReference>
<dbReference type="InterPro" id="IPR004268">
    <property type="entry name" value="MurJ"/>
</dbReference>
<comment type="subcellular location">
    <subcellularLocation>
        <location evidence="1">Cell membrane</location>
        <topology evidence="1">Multi-pass membrane protein</topology>
    </subcellularLocation>
</comment>
<protein>
    <submittedName>
        <fullName evidence="9">Teichoic acid/polysaccharide export protein</fullName>
    </submittedName>
</protein>
<keyword evidence="2" id="KW-1003">Cell membrane</keyword>
<dbReference type="GO" id="GO:0015648">
    <property type="term" value="F:lipid-linked peptidoglycan transporter activity"/>
    <property type="evidence" value="ECO:0007669"/>
    <property type="project" value="TreeGrafter"/>
</dbReference>
<dbReference type="Proteomes" id="UP000019241">
    <property type="component" value="Unassembled WGS sequence"/>
</dbReference>
<keyword evidence="7 8" id="KW-0472">Membrane</keyword>
<name>W7DFB8_9LIST</name>
<evidence type="ECO:0000256" key="7">
    <source>
        <dbReference type="ARBA" id="ARBA00023136"/>
    </source>
</evidence>
<dbReference type="RefSeq" id="WP_254260221.1">
    <property type="nucleotide sequence ID" value="NZ_AODM01000063.1"/>
</dbReference>
<feature type="transmembrane region" description="Helical" evidence="8">
    <location>
        <begin position="30"/>
        <end position="51"/>
    </location>
</feature>
<keyword evidence="4" id="KW-0133">Cell shape</keyword>
<evidence type="ECO:0000256" key="6">
    <source>
        <dbReference type="ARBA" id="ARBA00022989"/>
    </source>
</evidence>
<evidence type="ECO:0000256" key="4">
    <source>
        <dbReference type="ARBA" id="ARBA00022960"/>
    </source>
</evidence>
<dbReference type="GO" id="GO:0034204">
    <property type="term" value="P:lipid translocation"/>
    <property type="evidence" value="ECO:0007669"/>
    <property type="project" value="TreeGrafter"/>
</dbReference>
<proteinExistence type="predicted"/>
<dbReference type="InterPro" id="IPR051050">
    <property type="entry name" value="Lipid_II_flippase_MurJ/MviN"/>
</dbReference>
<dbReference type="PANTHER" id="PTHR47019">
    <property type="entry name" value="LIPID II FLIPPASE MURJ"/>
    <property type="match status" value="1"/>
</dbReference>